<comment type="caution">
    <text evidence="1">The sequence shown here is derived from an EMBL/GenBank/DDBJ whole genome shotgun (WGS) entry which is preliminary data.</text>
</comment>
<name>A0A972GT91_9BACL</name>
<dbReference type="EMBL" id="WHOD01000097">
    <property type="protein sequence ID" value="NOU96446.1"/>
    <property type="molecule type" value="Genomic_DNA"/>
</dbReference>
<dbReference type="Pfam" id="PF06866">
    <property type="entry name" value="DUF1256"/>
    <property type="match status" value="1"/>
</dbReference>
<dbReference type="NCBIfam" id="TIGR02841">
    <property type="entry name" value="spore_YyaC"/>
    <property type="match status" value="1"/>
</dbReference>
<dbReference type="GO" id="GO:0006508">
    <property type="term" value="P:proteolysis"/>
    <property type="evidence" value="ECO:0007669"/>
    <property type="project" value="UniProtKB-KW"/>
</dbReference>
<dbReference type="GO" id="GO:0008233">
    <property type="term" value="F:peptidase activity"/>
    <property type="evidence" value="ECO:0007669"/>
    <property type="project" value="UniProtKB-KW"/>
</dbReference>
<accession>A0A972GT91</accession>
<keyword evidence="1" id="KW-0378">Hydrolase</keyword>
<dbReference type="AlphaFoldDB" id="A0A972GT91"/>
<dbReference type="InterPro" id="IPR009665">
    <property type="entry name" value="YyaC"/>
</dbReference>
<sequence length="184" mass="19567">MNKDVVGDKGGIGEGNQVFRKRIKGAELADFLQTIRQLGVDVDDLLFLCVGTDRSTGDALGPLVGMMLEDAGYPHVIGTLKSPLDAGNIKERLSALPQGKLVIAIDACLGQPASLASYQVSNQPLEPGKSLGKQLPAIGDYTIAAIVNVDGGNKYSILQSTPLYRVYLMVGEIVEAVKNVFPIR</sequence>
<gene>
    <name evidence="1" type="primary">yyaC</name>
    <name evidence="1" type="ORF">GC093_24985</name>
</gene>
<proteinExistence type="predicted"/>
<keyword evidence="1" id="KW-0645">Protease</keyword>
<evidence type="ECO:0000313" key="2">
    <source>
        <dbReference type="Proteomes" id="UP000641588"/>
    </source>
</evidence>
<dbReference type="InterPro" id="IPR023430">
    <property type="entry name" value="Pept_HybD-like_dom_sf"/>
</dbReference>
<dbReference type="Proteomes" id="UP000641588">
    <property type="component" value="Unassembled WGS sequence"/>
</dbReference>
<protein>
    <submittedName>
        <fullName evidence="1">Spore protease YyaC</fullName>
    </submittedName>
</protein>
<evidence type="ECO:0000313" key="1">
    <source>
        <dbReference type="EMBL" id="NOU96446.1"/>
    </source>
</evidence>
<organism evidence="1 2">
    <name type="scientific">Paenibacillus foliorum</name>
    <dbReference type="NCBI Taxonomy" id="2654974"/>
    <lineage>
        <taxon>Bacteria</taxon>
        <taxon>Bacillati</taxon>
        <taxon>Bacillota</taxon>
        <taxon>Bacilli</taxon>
        <taxon>Bacillales</taxon>
        <taxon>Paenibacillaceae</taxon>
        <taxon>Paenibacillus</taxon>
    </lineage>
</organism>
<reference evidence="1" key="1">
    <citation type="submission" date="2019-10" db="EMBL/GenBank/DDBJ databases">
        <title>Description of Paenibacillus glebae sp. nov.</title>
        <authorList>
            <person name="Carlier A."/>
            <person name="Qi S."/>
        </authorList>
    </citation>
    <scope>NUCLEOTIDE SEQUENCE</scope>
    <source>
        <strain evidence="1">LMG 31456</strain>
    </source>
</reference>
<dbReference type="SUPFAM" id="SSF53163">
    <property type="entry name" value="HybD-like"/>
    <property type="match status" value="1"/>
</dbReference>
<keyword evidence="2" id="KW-1185">Reference proteome</keyword>